<accession>A0A1H9BZN9</accession>
<evidence type="ECO:0000313" key="10">
    <source>
        <dbReference type="Proteomes" id="UP000198634"/>
    </source>
</evidence>
<organism evidence="9 10">
    <name type="scientific">Thalassovita taeanensis</name>
    <dbReference type="NCBI Taxonomy" id="657014"/>
    <lineage>
        <taxon>Bacteria</taxon>
        <taxon>Pseudomonadati</taxon>
        <taxon>Pseudomonadota</taxon>
        <taxon>Alphaproteobacteria</taxon>
        <taxon>Rhodobacterales</taxon>
        <taxon>Roseobacteraceae</taxon>
        <taxon>Thalassovita</taxon>
    </lineage>
</organism>
<evidence type="ECO:0000313" key="9">
    <source>
        <dbReference type="EMBL" id="SEP94211.1"/>
    </source>
</evidence>
<name>A0A1H9BZN9_9RHOB</name>
<evidence type="ECO:0000256" key="5">
    <source>
        <dbReference type="ARBA" id="ARBA00022525"/>
    </source>
</evidence>
<dbReference type="PANTHER" id="PTHR30033:SF1">
    <property type="entry name" value="FLAGELLAR HOOK-ASSOCIATED PROTEIN 1"/>
    <property type="match status" value="1"/>
</dbReference>
<keyword evidence="6" id="KW-0975">Bacterial flagellum</keyword>
<dbReference type="Proteomes" id="UP000198634">
    <property type="component" value="Unassembled WGS sequence"/>
</dbReference>
<dbReference type="Pfam" id="PF06429">
    <property type="entry name" value="Flg_bbr_C"/>
    <property type="match status" value="1"/>
</dbReference>
<dbReference type="InterPro" id="IPR053927">
    <property type="entry name" value="FlgK_helical"/>
</dbReference>
<dbReference type="InterPro" id="IPR010930">
    <property type="entry name" value="Flg_bb/hook_C_dom"/>
</dbReference>
<evidence type="ECO:0000256" key="4">
    <source>
        <dbReference type="ARBA" id="ARBA00016244"/>
    </source>
</evidence>
<evidence type="ECO:0000259" key="8">
    <source>
        <dbReference type="Pfam" id="PF22638"/>
    </source>
</evidence>
<evidence type="ECO:0000256" key="6">
    <source>
        <dbReference type="ARBA" id="ARBA00023143"/>
    </source>
</evidence>
<proteinExistence type="inferred from homology"/>
<dbReference type="InterPro" id="IPR002371">
    <property type="entry name" value="FlgK"/>
</dbReference>
<dbReference type="EMBL" id="FOEP01000003">
    <property type="protein sequence ID" value="SEP94211.1"/>
    <property type="molecule type" value="Genomic_DNA"/>
</dbReference>
<reference evidence="9 10" key="1">
    <citation type="submission" date="2016-10" db="EMBL/GenBank/DDBJ databases">
        <authorList>
            <person name="de Groot N.N."/>
        </authorList>
    </citation>
    <scope>NUCLEOTIDE SEQUENCE [LARGE SCALE GENOMIC DNA]</scope>
    <source>
        <strain evidence="9 10">DSM 22007</strain>
    </source>
</reference>
<dbReference type="PANTHER" id="PTHR30033">
    <property type="entry name" value="FLAGELLAR HOOK-ASSOCIATED PROTEIN 1"/>
    <property type="match status" value="1"/>
</dbReference>
<dbReference type="AlphaFoldDB" id="A0A1H9BZN9"/>
<dbReference type="GO" id="GO:0009424">
    <property type="term" value="C:bacterial-type flagellum hook"/>
    <property type="evidence" value="ECO:0007669"/>
    <property type="project" value="InterPro"/>
</dbReference>
<sequence length="482" mass="49984">MNLSSAMSNALSGLTSSARGANVVSSNLANALTEGYGKRELSLSSRSGGAGGGVEVNGINREVDHALIGDRRLADAELSNAETSAGYLARLESLIGTPEDDHALTSHLAEFETTLIEAASRPDSEIRLASVVHSAKQIATTLNGISDGIQKMRGEADTSIALQVQRMNDALSGVEQLNKDIMSASGQGRETAALEDQRQTLIDEVSAMVPIKQVSRDRGAVALFTPGGAILLEGQAAKLEFSKNNVIAPHMTQANGMLSGLTVNGVEVSTAGSGAVGGGSLSALFAVRDDLLASAQAKVDIVAKDLALRFQTGLDGSLPAGEAGLFTDVGEPATQAIGLAGRISVNALVDPDENGALWKLRDGLGASTPGAVGNSDLLQSMRDAMRDARIPSEPDLGTSAVDMSGLASAFLSDIGSKRTQSDQSLAFASARQFELKQSELADGVDSDHELQKLMLIEQAYAANAKVIQAVDEMLQALMRIAS</sequence>
<dbReference type="GO" id="GO:0005198">
    <property type="term" value="F:structural molecule activity"/>
    <property type="evidence" value="ECO:0007669"/>
    <property type="project" value="InterPro"/>
</dbReference>
<keyword evidence="9" id="KW-0969">Cilium</keyword>
<feature type="domain" description="Flagellar basal-body/hook protein C-terminal" evidence="7">
    <location>
        <begin position="443"/>
        <end position="479"/>
    </location>
</feature>
<dbReference type="Pfam" id="PF22638">
    <property type="entry name" value="FlgK_D1"/>
    <property type="match status" value="1"/>
</dbReference>
<keyword evidence="9" id="KW-0966">Cell projection</keyword>
<evidence type="ECO:0000256" key="3">
    <source>
        <dbReference type="ARBA" id="ARBA00009677"/>
    </source>
</evidence>
<dbReference type="OrthoDB" id="7181295at2"/>
<dbReference type="STRING" id="657014.SAMN04488092_10361"/>
<dbReference type="GO" id="GO:0005576">
    <property type="term" value="C:extracellular region"/>
    <property type="evidence" value="ECO:0007669"/>
    <property type="project" value="UniProtKB-SubCell"/>
</dbReference>
<dbReference type="NCBIfam" id="TIGR02492">
    <property type="entry name" value="flgK_ends"/>
    <property type="match status" value="1"/>
</dbReference>
<evidence type="ECO:0000256" key="2">
    <source>
        <dbReference type="ARBA" id="ARBA00004613"/>
    </source>
</evidence>
<dbReference type="GO" id="GO:0044780">
    <property type="term" value="P:bacterial-type flagellum assembly"/>
    <property type="evidence" value="ECO:0007669"/>
    <property type="project" value="InterPro"/>
</dbReference>
<dbReference type="SUPFAM" id="SSF64518">
    <property type="entry name" value="Phase 1 flagellin"/>
    <property type="match status" value="1"/>
</dbReference>
<keyword evidence="10" id="KW-1185">Reference proteome</keyword>
<protein>
    <recommendedName>
        <fullName evidence="4">Flagellar hook-associated protein 1</fullName>
    </recommendedName>
</protein>
<comment type="subcellular location">
    <subcellularLocation>
        <location evidence="1">Bacterial flagellum</location>
    </subcellularLocation>
    <subcellularLocation>
        <location evidence="2">Secreted</location>
    </subcellularLocation>
</comment>
<dbReference type="RefSeq" id="WP_090268792.1">
    <property type="nucleotide sequence ID" value="NZ_FOEP01000003.1"/>
</dbReference>
<evidence type="ECO:0000259" key="7">
    <source>
        <dbReference type="Pfam" id="PF06429"/>
    </source>
</evidence>
<keyword evidence="5" id="KW-0964">Secreted</keyword>
<keyword evidence="9" id="KW-0282">Flagellum</keyword>
<feature type="domain" description="Flagellar hook-associated protein FlgK helical" evidence="8">
    <location>
        <begin position="88"/>
        <end position="310"/>
    </location>
</feature>
<gene>
    <name evidence="9" type="ORF">SAMN04488092_10361</name>
</gene>
<comment type="similarity">
    <text evidence="3">Belongs to the flagella basal body rod proteins family.</text>
</comment>
<evidence type="ECO:0000256" key="1">
    <source>
        <dbReference type="ARBA" id="ARBA00004365"/>
    </source>
</evidence>